<evidence type="ECO:0000256" key="5">
    <source>
        <dbReference type="ARBA" id="ARBA00022692"/>
    </source>
</evidence>
<dbReference type="CDD" id="cd07987">
    <property type="entry name" value="LPLAT_MGAT-like"/>
    <property type="match status" value="1"/>
</dbReference>
<evidence type="ECO:0000256" key="8">
    <source>
        <dbReference type="ARBA" id="ARBA00023098"/>
    </source>
</evidence>
<keyword evidence="4 11" id="KW-0808">Transferase</keyword>
<keyword evidence="13" id="KW-1185">Reference proteome</keyword>
<evidence type="ECO:0000256" key="1">
    <source>
        <dbReference type="ARBA" id="ARBA00004477"/>
    </source>
</evidence>
<dbReference type="GO" id="GO:0005789">
    <property type="term" value="C:endoplasmic reticulum membrane"/>
    <property type="evidence" value="ECO:0007669"/>
    <property type="project" value="UniProtKB-SubCell"/>
</dbReference>
<proteinExistence type="inferred from homology"/>
<sequence length="348" mass="39496">MPLTIDYILQTLSIVLLYYVGFLASTHLLGIFTLYKLFFYTPLWPVVLLYLSWTYLIEWKTPERGGRDLLINFARRLSVFKYMRDYYPITLVKTSDLDPQKNYIFGYHPHGALTEGASIGLNTEACGFSEKFPGIIPHLSAHSAVTIHFGVKSVSLDQWLSGLRTAPRRILTALLYRDIVMALGVIDVTRDSLQYNLTQKGAGHSVVIIVGGQAEIREMGFDSYVLIMSRRKGFIKLALQLGCDLVPVFGFGQNNLYHHFIGGSSCTRYSRPQLWFRNFTSCLGTCFLPGRSPINVVVGSPISVSKIECPTQEDIDKLHARYIDELKGLYEKYKDKYHPSERSELLIV</sequence>
<evidence type="ECO:0000256" key="11">
    <source>
        <dbReference type="RuleBase" id="RU367023"/>
    </source>
</evidence>
<dbReference type="Pfam" id="PF03982">
    <property type="entry name" value="DAGAT"/>
    <property type="match status" value="2"/>
</dbReference>
<dbReference type="GO" id="GO:0004144">
    <property type="term" value="F:diacylglycerol O-acyltransferase activity"/>
    <property type="evidence" value="ECO:0007669"/>
    <property type="project" value="TreeGrafter"/>
</dbReference>
<keyword evidence="9 11" id="KW-0472">Membrane</keyword>
<evidence type="ECO:0000256" key="9">
    <source>
        <dbReference type="ARBA" id="ARBA00023136"/>
    </source>
</evidence>
<feature type="transmembrane region" description="Helical" evidence="11">
    <location>
        <begin position="7"/>
        <end position="31"/>
    </location>
</feature>
<dbReference type="EMBL" id="CALNXJ010000017">
    <property type="protein sequence ID" value="CAH3119149.1"/>
    <property type="molecule type" value="Genomic_DNA"/>
</dbReference>
<evidence type="ECO:0000256" key="2">
    <source>
        <dbReference type="ARBA" id="ARBA00005420"/>
    </source>
</evidence>
<keyword evidence="8" id="KW-0443">Lipid metabolism</keyword>
<comment type="similarity">
    <text evidence="2 11">Belongs to the diacylglycerol acyltransferase family.</text>
</comment>
<evidence type="ECO:0000256" key="7">
    <source>
        <dbReference type="ARBA" id="ARBA00022989"/>
    </source>
</evidence>
<dbReference type="PANTHER" id="PTHR12317:SF79">
    <property type="entry name" value="ACYLTRANSFERASE"/>
    <property type="match status" value="1"/>
</dbReference>
<dbReference type="Proteomes" id="UP001159428">
    <property type="component" value="Unassembled WGS sequence"/>
</dbReference>
<evidence type="ECO:0000313" key="12">
    <source>
        <dbReference type="EMBL" id="CAH3119149.1"/>
    </source>
</evidence>
<dbReference type="AlphaFoldDB" id="A0AAU9WMD2"/>
<evidence type="ECO:0000256" key="10">
    <source>
        <dbReference type="ARBA" id="ARBA00023315"/>
    </source>
</evidence>
<dbReference type="PANTHER" id="PTHR12317">
    <property type="entry name" value="DIACYLGLYCEROL O-ACYLTRANSFERASE"/>
    <property type="match status" value="1"/>
</dbReference>
<organism evidence="12 13">
    <name type="scientific">Pocillopora meandrina</name>
    <dbReference type="NCBI Taxonomy" id="46732"/>
    <lineage>
        <taxon>Eukaryota</taxon>
        <taxon>Metazoa</taxon>
        <taxon>Cnidaria</taxon>
        <taxon>Anthozoa</taxon>
        <taxon>Hexacorallia</taxon>
        <taxon>Scleractinia</taxon>
        <taxon>Astrocoeniina</taxon>
        <taxon>Pocilloporidae</taxon>
        <taxon>Pocillopora</taxon>
    </lineage>
</organism>
<gene>
    <name evidence="12" type="ORF">PMEA_00008443</name>
</gene>
<protein>
    <recommendedName>
        <fullName evidence="11">Acyltransferase</fullName>
        <ecNumber evidence="11">2.3.1.-</ecNumber>
    </recommendedName>
</protein>
<keyword evidence="6 11" id="KW-0256">Endoplasmic reticulum</keyword>
<comment type="caution">
    <text evidence="12">The sequence shown here is derived from an EMBL/GenBank/DDBJ whole genome shotgun (WGS) entry which is preliminary data.</text>
</comment>
<reference evidence="12 13" key="1">
    <citation type="submission" date="2022-05" db="EMBL/GenBank/DDBJ databases">
        <authorList>
            <consortium name="Genoscope - CEA"/>
            <person name="William W."/>
        </authorList>
    </citation>
    <scope>NUCLEOTIDE SEQUENCE [LARGE SCALE GENOMIC DNA]</scope>
</reference>
<keyword evidence="10" id="KW-0012">Acyltransferase</keyword>
<dbReference type="EC" id="2.3.1.-" evidence="11"/>
<evidence type="ECO:0000256" key="3">
    <source>
        <dbReference type="ARBA" id="ARBA00022516"/>
    </source>
</evidence>
<dbReference type="InterPro" id="IPR007130">
    <property type="entry name" value="DAGAT"/>
</dbReference>
<keyword evidence="3" id="KW-0444">Lipid biosynthesis</keyword>
<comment type="subcellular location">
    <subcellularLocation>
        <location evidence="1 11">Endoplasmic reticulum membrane</location>
        <topology evidence="1 11">Multi-pass membrane protein</topology>
    </subcellularLocation>
</comment>
<evidence type="ECO:0000256" key="6">
    <source>
        <dbReference type="ARBA" id="ARBA00022824"/>
    </source>
</evidence>
<evidence type="ECO:0000313" key="13">
    <source>
        <dbReference type="Proteomes" id="UP001159428"/>
    </source>
</evidence>
<name>A0AAU9WMD2_9CNID</name>
<keyword evidence="7 11" id="KW-1133">Transmembrane helix</keyword>
<accession>A0AAU9WMD2</accession>
<dbReference type="GO" id="GO:0019432">
    <property type="term" value="P:triglyceride biosynthetic process"/>
    <property type="evidence" value="ECO:0007669"/>
    <property type="project" value="TreeGrafter"/>
</dbReference>
<feature type="transmembrane region" description="Helical" evidence="11">
    <location>
        <begin position="37"/>
        <end position="57"/>
    </location>
</feature>
<evidence type="ECO:0000256" key="4">
    <source>
        <dbReference type="ARBA" id="ARBA00022679"/>
    </source>
</evidence>
<keyword evidence="5 11" id="KW-0812">Transmembrane</keyword>